<evidence type="ECO:0000313" key="2">
    <source>
        <dbReference type="Proteomes" id="UP000664369"/>
    </source>
</evidence>
<dbReference type="RefSeq" id="WP_208177018.1">
    <property type="nucleotide sequence ID" value="NZ_JAGETZ010000010.1"/>
</dbReference>
<sequence length="148" mass="16895">MTAETLTYKGKLYTGTLFELSPTGDTLALHPYRQGRLHGLAQQWYGSGQRREQRRYAAGREEGLAEGWWPDGRPHFRRSFRAGQYEGLVAEWYANGQPERRGSYVAGQEAGRQQLWLPDGTLRANYEARNGRQYGFIGAKHCATDRLL</sequence>
<dbReference type="Gene3D" id="2.20.110.10">
    <property type="entry name" value="Histone H3 K4-specific methyltransferase SET7/9 N-terminal domain"/>
    <property type="match status" value="1"/>
</dbReference>
<dbReference type="SUPFAM" id="SSF82185">
    <property type="entry name" value="Histone H3 K4-specific methyltransferase SET7/9 N-terminal domain"/>
    <property type="match status" value="1"/>
</dbReference>
<evidence type="ECO:0000313" key="1">
    <source>
        <dbReference type="EMBL" id="MBO2011327.1"/>
    </source>
</evidence>
<gene>
    <name evidence="1" type="ORF">J4E00_19845</name>
</gene>
<keyword evidence="2" id="KW-1185">Reference proteome</keyword>
<proteinExistence type="predicted"/>
<reference evidence="1 2" key="1">
    <citation type="submission" date="2021-03" db="EMBL/GenBank/DDBJ databases">
        <authorList>
            <person name="Kim M.K."/>
        </authorList>
    </citation>
    <scope>NUCLEOTIDE SEQUENCE [LARGE SCALE GENOMIC DNA]</scope>
    <source>
        <strain evidence="1 2">BT442</strain>
    </source>
</reference>
<name>A0ABS3QJA0_9BACT</name>
<dbReference type="EMBL" id="JAGETZ010000010">
    <property type="protein sequence ID" value="MBO2011327.1"/>
    <property type="molecule type" value="Genomic_DNA"/>
</dbReference>
<dbReference type="Proteomes" id="UP000664369">
    <property type="component" value="Unassembled WGS sequence"/>
</dbReference>
<accession>A0ABS3QJA0</accession>
<protein>
    <recommendedName>
        <fullName evidence="3">Toxin-antitoxin system YwqK family antitoxin</fullName>
    </recommendedName>
</protein>
<evidence type="ECO:0008006" key="3">
    <source>
        <dbReference type="Google" id="ProtNLM"/>
    </source>
</evidence>
<organism evidence="1 2">
    <name type="scientific">Hymenobacter negativus</name>
    <dbReference type="NCBI Taxonomy" id="2795026"/>
    <lineage>
        <taxon>Bacteria</taxon>
        <taxon>Pseudomonadati</taxon>
        <taxon>Bacteroidota</taxon>
        <taxon>Cytophagia</taxon>
        <taxon>Cytophagales</taxon>
        <taxon>Hymenobacteraceae</taxon>
        <taxon>Hymenobacter</taxon>
    </lineage>
</organism>
<comment type="caution">
    <text evidence="1">The sequence shown here is derived from an EMBL/GenBank/DDBJ whole genome shotgun (WGS) entry which is preliminary data.</text>
</comment>